<dbReference type="Gene3D" id="3.80.10.10">
    <property type="entry name" value="Ribonuclease Inhibitor"/>
    <property type="match status" value="1"/>
</dbReference>
<accession>A0A2P5BB90</accession>
<dbReference type="InterPro" id="IPR032675">
    <property type="entry name" value="LRR_dom_sf"/>
</dbReference>
<dbReference type="InterPro" id="IPR001810">
    <property type="entry name" value="F-box_dom"/>
</dbReference>
<dbReference type="SUPFAM" id="SSF81383">
    <property type="entry name" value="F-box domain"/>
    <property type="match status" value="1"/>
</dbReference>
<protein>
    <submittedName>
        <fullName evidence="2">LRR domain containing protein</fullName>
    </submittedName>
</protein>
<dbReference type="PROSITE" id="PS50181">
    <property type="entry name" value="FBOX"/>
    <property type="match status" value="1"/>
</dbReference>
<evidence type="ECO:0000313" key="3">
    <source>
        <dbReference type="Proteomes" id="UP000237105"/>
    </source>
</evidence>
<keyword evidence="3" id="KW-1185">Reference proteome</keyword>
<dbReference type="STRING" id="3476.A0A2P5BB90"/>
<dbReference type="SUPFAM" id="SSF52058">
    <property type="entry name" value="L domain-like"/>
    <property type="match status" value="1"/>
</dbReference>
<dbReference type="EMBL" id="JXTB01000319">
    <property type="protein sequence ID" value="PON46031.1"/>
    <property type="molecule type" value="Genomic_DNA"/>
</dbReference>
<proteinExistence type="predicted"/>
<name>A0A2P5BB90_PARAD</name>
<feature type="domain" description="F-box" evidence="1">
    <location>
        <begin position="45"/>
        <end position="81"/>
    </location>
</feature>
<evidence type="ECO:0000313" key="2">
    <source>
        <dbReference type="EMBL" id="PON46031.1"/>
    </source>
</evidence>
<sequence length="236" mass="27163">MDLNNLSLHSPYDGIDDITIDDGSGLNITHAVKGPNGTEEDREPEDRISELPDAIIIQILSFLPTIVVVRTSLFSKRWRHVWTLVPVLDFSDSREVEFFRRPNEKNNERKKFFKFVDECLKHPYADTTITKFKLEMDFYGGGHRVDGWLRFPVIKSVKELDLHVSPTRSIYYLPNAILSIRTLTLLKLNGLQLNGFPIVSLPSLKVLYIKFFIMNDKALNNLLLGCPYLEKLDIRG</sequence>
<dbReference type="CDD" id="cd22160">
    <property type="entry name" value="F-box_AtFBL13-like"/>
    <property type="match status" value="1"/>
</dbReference>
<dbReference type="Pfam" id="PF00646">
    <property type="entry name" value="F-box"/>
    <property type="match status" value="1"/>
</dbReference>
<dbReference type="OrthoDB" id="1193506at2759"/>
<reference evidence="3" key="1">
    <citation type="submission" date="2016-06" db="EMBL/GenBank/DDBJ databases">
        <title>Parallel loss of symbiosis genes in relatives of nitrogen-fixing non-legume Parasponia.</title>
        <authorList>
            <person name="Van Velzen R."/>
            <person name="Holmer R."/>
            <person name="Bu F."/>
            <person name="Rutten L."/>
            <person name="Van Zeijl A."/>
            <person name="Liu W."/>
            <person name="Santuari L."/>
            <person name="Cao Q."/>
            <person name="Sharma T."/>
            <person name="Shen D."/>
            <person name="Roswanjaya Y."/>
            <person name="Wardhani T."/>
            <person name="Kalhor M.S."/>
            <person name="Jansen J."/>
            <person name="Van den Hoogen J."/>
            <person name="Gungor B."/>
            <person name="Hartog M."/>
            <person name="Hontelez J."/>
            <person name="Verver J."/>
            <person name="Yang W.-C."/>
            <person name="Schijlen E."/>
            <person name="Repin R."/>
            <person name="Schilthuizen M."/>
            <person name="Schranz E."/>
            <person name="Heidstra R."/>
            <person name="Miyata K."/>
            <person name="Fedorova E."/>
            <person name="Kohlen W."/>
            <person name="Bisseling T."/>
            <person name="Smit S."/>
            <person name="Geurts R."/>
        </authorList>
    </citation>
    <scope>NUCLEOTIDE SEQUENCE [LARGE SCALE GENOMIC DNA]</scope>
    <source>
        <strain evidence="3">cv. WU1-14</strain>
    </source>
</reference>
<evidence type="ECO:0000259" key="1">
    <source>
        <dbReference type="PROSITE" id="PS50181"/>
    </source>
</evidence>
<dbReference type="Pfam" id="PF24758">
    <property type="entry name" value="LRR_At5g56370"/>
    <property type="match status" value="1"/>
</dbReference>
<dbReference type="InterPro" id="IPR053781">
    <property type="entry name" value="F-box_AtFBL13-like"/>
</dbReference>
<dbReference type="InterPro" id="IPR036047">
    <property type="entry name" value="F-box-like_dom_sf"/>
</dbReference>
<dbReference type="PANTHER" id="PTHR31293:SF12">
    <property type="entry name" value="RNI-LIKE SUPERFAMILY PROTEIN"/>
    <property type="match status" value="1"/>
</dbReference>
<comment type="caution">
    <text evidence="2">The sequence shown here is derived from an EMBL/GenBank/DDBJ whole genome shotgun (WGS) entry which is preliminary data.</text>
</comment>
<dbReference type="InterPro" id="IPR055294">
    <property type="entry name" value="FBL60-like"/>
</dbReference>
<gene>
    <name evidence="2" type="ORF">PanWU01x14_254510</name>
</gene>
<dbReference type="AlphaFoldDB" id="A0A2P5BB90"/>
<dbReference type="PANTHER" id="PTHR31293">
    <property type="entry name" value="RNI-LIKE SUPERFAMILY PROTEIN"/>
    <property type="match status" value="1"/>
</dbReference>
<organism evidence="2 3">
    <name type="scientific">Parasponia andersonii</name>
    <name type="common">Sponia andersonii</name>
    <dbReference type="NCBI Taxonomy" id="3476"/>
    <lineage>
        <taxon>Eukaryota</taxon>
        <taxon>Viridiplantae</taxon>
        <taxon>Streptophyta</taxon>
        <taxon>Embryophyta</taxon>
        <taxon>Tracheophyta</taxon>
        <taxon>Spermatophyta</taxon>
        <taxon>Magnoliopsida</taxon>
        <taxon>eudicotyledons</taxon>
        <taxon>Gunneridae</taxon>
        <taxon>Pentapetalae</taxon>
        <taxon>rosids</taxon>
        <taxon>fabids</taxon>
        <taxon>Rosales</taxon>
        <taxon>Cannabaceae</taxon>
        <taxon>Parasponia</taxon>
    </lineage>
</organism>
<dbReference type="InterPro" id="IPR055411">
    <property type="entry name" value="LRR_FXL15/At3g58940/PEG3-like"/>
</dbReference>
<dbReference type="Proteomes" id="UP000237105">
    <property type="component" value="Unassembled WGS sequence"/>
</dbReference>